<comment type="caution">
    <text evidence="12">The sequence shown here is derived from an EMBL/GenBank/DDBJ whole genome shotgun (WGS) entry which is preliminary data.</text>
</comment>
<evidence type="ECO:0000256" key="1">
    <source>
        <dbReference type="ARBA" id="ARBA00004496"/>
    </source>
</evidence>
<feature type="compositionally biased region" description="Pro residues" evidence="10">
    <location>
        <begin position="188"/>
        <end position="198"/>
    </location>
</feature>
<comment type="subcellular location">
    <subcellularLocation>
        <location evidence="1">Cytoplasm</location>
    </subcellularLocation>
</comment>
<keyword evidence="4" id="KW-0597">Phosphoprotein</keyword>
<keyword evidence="2" id="KW-0488">Methylation</keyword>
<evidence type="ECO:0000256" key="9">
    <source>
        <dbReference type="ARBA" id="ARBA00080109"/>
    </source>
</evidence>
<dbReference type="EMBL" id="JABWUV010000003">
    <property type="protein sequence ID" value="KAF6367664.1"/>
    <property type="molecule type" value="Genomic_DNA"/>
</dbReference>
<dbReference type="PANTHER" id="PTHR12329">
    <property type="entry name" value="BCL2-ASSOCIATED ATHANOGENE"/>
    <property type="match status" value="1"/>
</dbReference>
<sequence length="361" mass="39911">MEQGVSSTEVHQLIQRQKILCHQTVDEVRESLNSYTNGAYGPQYPTGPGANTASYSGTYYTPGYSQTNYSTEVPSTYRSPGNSPTPVSRWMYPQQDCQAEAPPLRAQVPGYPAPQNPGMTLPHYPYGDDNRSVPQPGPSVRPQEDSWASPDAYGMGTRYPWPAAAPSAPPGNLYMSESTSPWPGGGSPQPPPSPPPQQPKDSSYPYSQSDQGMNRHNFPCNVHQYESSGTVNSDNSDHLDTQVQYSAEPQLYGNTTNEQPSNQEQSNNVPEECLPSDEGTPPSIKKIIQVMEKVQYLEQEVEEFIGKKTDKAYWLLEEMLTKELLELDSVETGGQDSVRQARKEAVCKIQAILEKLEKKGL</sequence>
<evidence type="ECO:0000256" key="7">
    <source>
        <dbReference type="ARBA" id="ARBA00071049"/>
    </source>
</evidence>
<evidence type="ECO:0000313" key="13">
    <source>
        <dbReference type="Proteomes" id="UP000527355"/>
    </source>
</evidence>
<organism evidence="12 13">
    <name type="scientific">Myotis myotis</name>
    <name type="common">Greater mouse-eared bat</name>
    <name type="synonym">Vespertilio myotis</name>
    <dbReference type="NCBI Taxonomy" id="51298"/>
    <lineage>
        <taxon>Eukaryota</taxon>
        <taxon>Metazoa</taxon>
        <taxon>Chordata</taxon>
        <taxon>Craniata</taxon>
        <taxon>Vertebrata</taxon>
        <taxon>Euteleostomi</taxon>
        <taxon>Mammalia</taxon>
        <taxon>Eutheria</taxon>
        <taxon>Laurasiatheria</taxon>
        <taxon>Chiroptera</taxon>
        <taxon>Yangochiroptera</taxon>
        <taxon>Vespertilionidae</taxon>
        <taxon>Myotis</taxon>
    </lineage>
</organism>
<dbReference type="VEuPathDB" id="HostDB:GeneID_118649915"/>
<proteinExistence type="predicted"/>
<dbReference type="GO" id="GO:0016020">
    <property type="term" value="C:membrane"/>
    <property type="evidence" value="ECO:0007669"/>
    <property type="project" value="TreeGrafter"/>
</dbReference>
<evidence type="ECO:0000256" key="8">
    <source>
        <dbReference type="ARBA" id="ARBA00078714"/>
    </source>
</evidence>
<accession>A0A7J7Z0I2</accession>
<keyword evidence="3" id="KW-0963">Cytoplasm</keyword>
<keyword evidence="5" id="KW-0143">Chaperone</keyword>
<dbReference type="InterPro" id="IPR039773">
    <property type="entry name" value="BAG_chaperone_regulator"/>
</dbReference>
<dbReference type="Pfam" id="PF02179">
    <property type="entry name" value="BAG"/>
    <property type="match status" value="1"/>
</dbReference>
<evidence type="ECO:0000256" key="10">
    <source>
        <dbReference type="SAM" id="MobiDB-lite"/>
    </source>
</evidence>
<feature type="region of interest" description="Disordered" evidence="10">
    <location>
        <begin position="71"/>
        <end position="90"/>
    </location>
</feature>
<dbReference type="SUPFAM" id="SSF63491">
    <property type="entry name" value="BAG domain"/>
    <property type="match status" value="1"/>
</dbReference>
<dbReference type="GO" id="GO:0005829">
    <property type="term" value="C:cytosol"/>
    <property type="evidence" value="ECO:0007669"/>
    <property type="project" value="TreeGrafter"/>
</dbReference>
<dbReference type="InterPro" id="IPR003103">
    <property type="entry name" value="BAG_domain"/>
</dbReference>
<feature type="region of interest" description="Disordered" evidence="10">
    <location>
        <begin position="170"/>
        <end position="237"/>
    </location>
</feature>
<evidence type="ECO:0000256" key="6">
    <source>
        <dbReference type="ARBA" id="ARBA00059955"/>
    </source>
</evidence>
<dbReference type="Proteomes" id="UP000527355">
    <property type="component" value="Unassembled WGS sequence"/>
</dbReference>
<dbReference type="GO" id="GO:0051087">
    <property type="term" value="F:protein-folding chaperone binding"/>
    <property type="evidence" value="ECO:0007669"/>
    <property type="project" value="InterPro"/>
</dbReference>
<dbReference type="GO" id="GO:0005634">
    <property type="term" value="C:nucleus"/>
    <property type="evidence" value="ECO:0007669"/>
    <property type="project" value="TreeGrafter"/>
</dbReference>
<feature type="domain" description="BAG" evidence="11">
    <location>
        <begin position="283"/>
        <end position="360"/>
    </location>
</feature>
<dbReference type="SMART" id="SM00264">
    <property type="entry name" value="BAG"/>
    <property type="match status" value="1"/>
</dbReference>
<feature type="compositionally biased region" description="Polar residues" evidence="10">
    <location>
        <begin position="224"/>
        <end position="234"/>
    </location>
</feature>
<comment type="function">
    <text evidence="6">Inhibits the chaperone activity of HSP70/HSC70 by promoting substrate release. Prevents constitutive TNFRSF1A signaling. Negative regulator of PRKN translocation to damaged mitochondria.</text>
</comment>
<dbReference type="PROSITE" id="PS51035">
    <property type="entry name" value="BAG"/>
    <property type="match status" value="1"/>
</dbReference>
<dbReference type="Gene3D" id="1.20.58.120">
    <property type="entry name" value="BAG domain"/>
    <property type="match status" value="1"/>
</dbReference>
<gene>
    <name evidence="12" type="ORF">mMyoMyo1_001346</name>
</gene>
<evidence type="ECO:0000256" key="2">
    <source>
        <dbReference type="ARBA" id="ARBA00022481"/>
    </source>
</evidence>
<name>A0A7J7Z0I2_MYOMY</name>
<evidence type="ECO:0000259" key="11">
    <source>
        <dbReference type="PROSITE" id="PS51035"/>
    </source>
</evidence>
<keyword evidence="13" id="KW-1185">Reference proteome</keyword>
<dbReference type="PANTHER" id="PTHR12329:SF10">
    <property type="entry name" value="BAG FAMILY MOLECULAR CHAPERONE REGULATOR 4"/>
    <property type="match status" value="1"/>
</dbReference>
<feature type="compositionally biased region" description="Low complexity" evidence="10">
    <location>
        <begin position="199"/>
        <end position="212"/>
    </location>
</feature>
<reference evidence="12 13" key="1">
    <citation type="journal article" date="2020" name="Nature">
        <title>Six reference-quality genomes reveal evolution of bat adaptations.</title>
        <authorList>
            <person name="Jebb D."/>
            <person name="Huang Z."/>
            <person name="Pippel M."/>
            <person name="Hughes G.M."/>
            <person name="Lavrichenko K."/>
            <person name="Devanna P."/>
            <person name="Winkler S."/>
            <person name="Jermiin L.S."/>
            <person name="Skirmuntt E.C."/>
            <person name="Katzourakis A."/>
            <person name="Burkitt-Gray L."/>
            <person name="Ray D.A."/>
            <person name="Sullivan K.A.M."/>
            <person name="Roscito J.G."/>
            <person name="Kirilenko B.M."/>
            <person name="Davalos L.M."/>
            <person name="Corthals A.P."/>
            <person name="Power M.L."/>
            <person name="Jones G."/>
            <person name="Ransome R.D."/>
            <person name="Dechmann D.K.N."/>
            <person name="Locatelli A.G."/>
            <person name="Puechmaille S.J."/>
            <person name="Fedrigo O."/>
            <person name="Jarvis E.D."/>
            <person name="Hiller M."/>
            <person name="Vernes S.C."/>
            <person name="Myers E.W."/>
            <person name="Teeling E.C."/>
        </authorList>
    </citation>
    <scope>NUCLEOTIDE SEQUENCE [LARGE SCALE GENOMIC DNA]</scope>
    <source>
        <strain evidence="12">MMyoMyo1</strain>
        <tissue evidence="12">Flight muscle</tissue>
    </source>
</reference>
<dbReference type="AlphaFoldDB" id="A0A7J7Z0I2"/>
<dbReference type="FunFam" id="1.20.58.120:FF:000001">
    <property type="entry name" value="BAG family molecular chaperone regulator 4"/>
    <property type="match status" value="1"/>
</dbReference>
<feature type="compositionally biased region" description="Low complexity" evidence="10">
    <location>
        <begin position="257"/>
        <end position="268"/>
    </location>
</feature>
<feature type="compositionally biased region" description="Polar residues" evidence="10">
    <location>
        <begin position="71"/>
        <end position="86"/>
    </location>
</feature>
<dbReference type="GO" id="GO:0050821">
    <property type="term" value="P:protein stabilization"/>
    <property type="evidence" value="ECO:0007669"/>
    <property type="project" value="TreeGrafter"/>
</dbReference>
<feature type="region of interest" description="Disordered" evidence="10">
    <location>
        <begin position="252"/>
        <end position="281"/>
    </location>
</feature>
<evidence type="ECO:0000256" key="5">
    <source>
        <dbReference type="ARBA" id="ARBA00023186"/>
    </source>
</evidence>
<dbReference type="GO" id="GO:0000774">
    <property type="term" value="F:adenyl-nucleotide exchange factor activity"/>
    <property type="evidence" value="ECO:0007669"/>
    <property type="project" value="TreeGrafter"/>
</dbReference>
<evidence type="ECO:0000313" key="12">
    <source>
        <dbReference type="EMBL" id="KAF6367664.1"/>
    </source>
</evidence>
<feature type="region of interest" description="Disordered" evidence="10">
    <location>
        <begin position="104"/>
        <end position="153"/>
    </location>
</feature>
<protein>
    <recommendedName>
        <fullName evidence="7">BAG family molecular chaperone regulator 4</fullName>
    </recommendedName>
    <alternativeName>
        <fullName evidence="8">Bcl-2-associated athanogene 4</fullName>
    </alternativeName>
    <alternativeName>
        <fullName evidence="9">Silencer of death domains</fullName>
    </alternativeName>
</protein>
<dbReference type="InterPro" id="IPR036533">
    <property type="entry name" value="BAG_dom_sf"/>
</dbReference>
<evidence type="ECO:0000256" key="4">
    <source>
        <dbReference type="ARBA" id="ARBA00022553"/>
    </source>
</evidence>
<evidence type="ECO:0000256" key="3">
    <source>
        <dbReference type="ARBA" id="ARBA00022490"/>
    </source>
</evidence>